<dbReference type="KEGG" id="dya:Dyak_GE10209"/>
<dbReference type="HOGENOM" id="CLU_043994_5_1_1"/>
<accession>B4PVP8</accession>
<dbReference type="InterPro" id="IPR008914">
    <property type="entry name" value="PEBP"/>
</dbReference>
<organism evidence="3 4">
    <name type="scientific">Drosophila yakuba</name>
    <name type="common">Fruit fly</name>
    <dbReference type="NCBI Taxonomy" id="7245"/>
    <lineage>
        <taxon>Eukaryota</taxon>
        <taxon>Metazoa</taxon>
        <taxon>Ecdysozoa</taxon>
        <taxon>Arthropoda</taxon>
        <taxon>Hexapoda</taxon>
        <taxon>Insecta</taxon>
        <taxon>Pterygota</taxon>
        <taxon>Neoptera</taxon>
        <taxon>Endopterygota</taxon>
        <taxon>Diptera</taxon>
        <taxon>Brachycera</taxon>
        <taxon>Muscomorpha</taxon>
        <taxon>Ephydroidea</taxon>
        <taxon>Drosophilidae</taxon>
        <taxon>Drosophila</taxon>
        <taxon>Sophophora</taxon>
    </lineage>
</organism>
<dbReference type="InterPro" id="IPR035810">
    <property type="entry name" value="PEBP_euk"/>
</dbReference>
<dbReference type="PROSITE" id="PS01220">
    <property type="entry name" value="PBP"/>
    <property type="match status" value="1"/>
</dbReference>
<name>B4PVP8_DROYA</name>
<dbReference type="Gene3D" id="3.90.280.10">
    <property type="entry name" value="PEBP-like"/>
    <property type="match status" value="1"/>
</dbReference>
<dbReference type="AlphaFoldDB" id="B4PVP8"/>
<keyword evidence="4" id="KW-1185">Reference proteome</keyword>
<dbReference type="InterPro" id="IPR001858">
    <property type="entry name" value="Phosphatidylethanolamine-bd_CS"/>
</dbReference>
<dbReference type="Pfam" id="PF01161">
    <property type="entry name" value="PBP"/>
    <property type="match status" value="1"/>
</dbReference>
<dbReference type="PANTHER" id="PTHR11362:SF44">
    <property type="entry name" value="PHOSPHATIDYLETHANOLAMINE-BINDING PROTEIN"/>
    <property type="match status" value="1"/>
</dbReference>
<dbReference type="Proteomes" id="UP000002282">
    <property type="component" value="Chromosome 3R"/>
</dbReference>
<dbReference type="EMBL" id="CM000160">
    <property type="protein sequence ID" value="EDW97857.1"/>
    <property type="molecule type" value="Genomic_DNA"/>
</dbReference>
<dbReference type="OrthoDB" id="2506647at2759"/>
<sequence length="221" mass="24993">MLASIWILLVMRLAPSLSLKSNRGLHQSDTEVSKIMRSLDVIPDVIHIGPQEFLNVTYHGRVAAHCGKLLDPMQVRDEPSVKWPSAPENYYALLLVDPDVPNVITPTHREFLHWMVLNIPGNLLALGDVRVGYMGATPLKGTGTHRLVFLLYKQRDYTKFDFPKLPKHSVKGRSGFETKRFAKKYKFGHPVAGNFFTSQWSHDVPSLIKVISHNARQAALF</sequence>
<evidence type="ECO:0000256" key="1">
    <source>
        <dbReference type="ARBA" id="ARBA00007091"/>
    </source>
</evidence>
<protein>
    <recommendedName>
        <fullName evidence="5">Drosophila melanogaster</fullName>
    </recommendedName>
</protein>
<feature type="signal peptide" evidence="2">
    <location>
        <begin position="1"/>
        <end position="18"/>
    </location>
</feature>
<gene>
    <name evidence="3" type="primary">Dyak\GE10209</name>
    <name evidence="3" type="synonym">dyak_GLEANR_10154</name>
    <name evidence="3" type="synonym">GE10209</name>
    <name evidence="3" type="ORF">Dyak_GE10209</name>
</gene>
<dbReference type="PANTHER" id="PTHR11362">
    <property type="entry name" value="PHOSPHATIDYLETHANOLAMINE-BINDING PROTEIN"/>
    <property type="match status" value="1"/>
</dbReference>
<feature type="chain" id="PRO_5002819796" description="Drosophila melanogaster" evidence="2">
    <location>
        <begin position="19"/>
        <end position="221"/>
    </location>
</feature>
<evidence type="ECO:0000313" key="4">
    <source>
        <dbReference type="Proteomes" id="UP000002282"/>
    </source>
</evidence>
<keyword evidence="2" id="KW-0732">Signal</keyword>
<dbReference type="InterPro" id="IPR036610">
    <property type="entry name" value="PEBP-like_sf"/>
</dbReference>
<reference evidence="3 4" key="2">
    <citation type="journal article" date="2007" name="PLoS Biol.">
        <title>Principles of genome evolution in the Drosophila melanogaster species group.</title>
        <authorList>
            <person name="Ranz J.M."/>
            <person name="Maurin D."/>
            <person name="Chan Y.S."/>
            <person name="von Grotthuss M."/>
            <person name="Hillier L.W."/>
            <person name="Roote J."/>
            <person name="Ashburner M."/>
            <person name="Bergman C.M."/>
        </authorList>
    </citation>
    <scope>NUCLEOTIDE SEQUENCE [LARGE SCALE GENOMIC DNA]</scope>
    <source>
        <strain evidence="4">Tai18E2 / Tucson 14021-0261.01</strain>
    </source>
</reference>
<dbReference type="SUPFAM" id="SSF49777">
    <property type="entry name" value="PEBP-like"/>
    <property type="match status" value="1"/>
</dbReference>
<dbReference type="PhylomeDB" id="B4PVP8"/>
<evidence type="ECO:0000313" key="3">
    <source>
        <dbReference type="EMBL" id="EDW97857.1"/>
    </source>
</evidence>
<dbReference type="OMA" id="YKQRDYT"/>
<evidence type="ECO:0000256" key="2">
    <source>
        <dbReference type="SAM" id="SignalP"/>
    </source>
</evidence>
<dbReference type="SMR" id="B4PVP8"/>
<dbReference type="eggNOG" id="KOG3346">
    <property type="taxonomic scope" value="Eukaryota"/>
</dbReference>
<comment type="similarity">
    <text evidence="1">Belongs to the phosphatidylethanolamine-binding protein family.</text>
</comment>
<dbReference type="CDD" id="cd00866">
    <property type="entry name" value="PEBP_euk"/>
    <property type="match status" value="1"/>
</dbReference>
<evidence type="ECO:0008006" key="5">
    <source>
        <dbReference type="Google" id="ProtNLM"/>
    </source>
</evidence>
<reference evidence="3 4" key="1">
    <citation type="journal article" date="2007" name="Nature">
        <title>Evolution of genes and genomes on the Drosophila phylogeny.</title>
        <authorList>
            <consortium name="Drosophila 12 Genomes Consortium"/>
            <person name="Clark A.G."/>
            <person name="Eisen M.B."/>
            <person name="Smith D.R."/>
            <person name="Bergman C.M."/>
            <person name="Oliver B."/>
            <person name="Markow T.A."/>
            <person name="Kaufman T.C."/>
            <person name="Kellis M."/>
            <person name="Gelbart W."/>
            <person name="Iyer V.N."/>
            <person name="Pollard D.A."/>
            <person name="Sackton T.B."/>
            <person name="Larracuente A.M."/>
            <person name="Singh N.D."/>
            <person name="Abad J.P."/>
            <person name="Abt D.N."/>
            <person name="Adryan B."/>
            <person name="Aguade M."/>
            <person name="Akashi H."/>
            <person name="Anderson W.W."/>
            <person name="Aquadro C.F."/>
            <person name="Ardell D.H."/>
            <person name="Arguello R."/>
            <person name="Artieri C.G."/>
            <person name="Barbash D.A."/>
            <person name="Barker D."/>
            <person name="Barsanti P."/>
            <person name="Batterham P."/>
            <person name="Batzoglou S."/>
            <person name="Begun D."/>
            <person name="Bhutkar A."/>
            <person name="Blanco E."/>
            <person name="Bosak S.A."/>
            <person name="Bradley R.K."/>
            <person name="Brand A.D."/>
            <person name="Brent M.R."/>
            <person name="Brooks A.N."/>
            <person name="Brown R.H."/>
            <person name="Butlin R.K."/>
            <person name="Caggese C."/>
            <person name="Calvi B.R."/>
            <person name="Bernardo de Carvalho A."/>
            <person name="Caspi A."/>
            <person name="Castrezana S."/>
            <person name="Celniker S.E."/>
            <person name="Chang J.L."/>
            <person name="Chapple C."/>
            <person name="Chatterji S."/>
            <person name="Chinwalla A."/>
            <person name="Civetta A."/>
            <person name="Clifton S.W."/>
            <person name="Comeron J.M."/>
            <person name="Costello J.C."/>
            <person name="Coyne J.A."/>
            <person name="Daub J."/>
            <person name="David R.G."/>
            <person name="Delcher A.L."/>
            <person name="Delehaunty K."/>
            <person name="Do C.B."/>
            <person name="Ebling H."/>
            <person name="Edwards K."/>
            <person name="Eickbush T."/>
            <person name="Evans J.D."/>
            <person name="Filipski A."/>
            <person name="Findeiss S."/>
            <person name="Freyhult E."/>
            <person name="Fulton L."/>
            <person name="Fulton R."/>
            <person name="Garcia A.C."/>
            <person name="Gardiner A."/>
            <person name="Garfield D.A."/>
            <person name="Garvin B.E."/>
            <person name="Gibson G."/>
            <person name="Gilbert D."/>
            <person name="Gnerre S."/>
            <person name="Godfrey J."/>
            <person name="Good R."/>
            <person name="Gotea V."/>
            <person name="Gravely B."/>
            <person name="Greenberg A.J."/>
            <person name="Griffiths-Jones S."/>
            <person name="Gross S."/>
            <person name="Guigo R."/>
            <person name="Gustafson E.A."/>
            <person name="Haerty W."/>
            <person name="Hahn M.W."/>
            <person name="Halligan D.L."/>
            <person name="Halpern A.L."/>
            <person name="Halter G.M."/>
            <person name="Han M.V."/>
            <person name="Heger A."/>
            <person name="Hillier L."/>
            <person name="Hinrichs A.S."/>
            <person name="Holmes I."/>
            <person name="Hoskins R.A."/>
            <person name="Hubisz M.J."/>
            <person name="Hultmark D."/>
            <person name="Huntley M.A."/>
            <person name="Jaffe D.B."/>
            <person name="Jagadeeshan S."/>
            <person name="Jeck W.R."/>
            <person name="Johnson J."/>
            <person name="Jones C.D."/>
            <person name="Jordan W.C."/>
            <person name="Karpen G.H."/>
            <person name="Kataoka E."/>
            <person name="Keightley P.D."/>
            <person name="Kheradpour P."/>
            <person name="Kirkness E.F."/>
            <person name="Koerich L.B."/>
            <person name="Kristiansen K."/>
            <person name="Kudrna D."/>
            <person name="Kulathinal R.J."/>
            <person name="Kumar S."/>
            <person name="Kwok R."/>
            <person name="Lander E."/>
            <person name="Langley C.H."/>
            <person name="Lapoint R."/>
            <person name="Lazzaro B.P."/>
            <person name="Lee S.J."/>
            <person name="Levesque L."/>
            <person name="Li R."/>
            <person name="Lin C.F."/>
            <person name="Lin M.F."/>
            <person name="Lindblad-Toh K."/>
            <person name="Llopart A."/>
            <person name="Long M."/>
            <person name="Low L."/>
            <person name="Lozovsky E."/>
            <person name="Lu J."/>
            <person name="Luo M."/>
            <person name="Machado C.A."/>
            <person name="Makalowski W."/>
            <person name="Marzo M."/>
            <person name="Matsuda M."/>
            <person name="Matzkin L."/>
            <person name="McAllister B."/>
            <person name="McBride C.S."/>
            <person name="McKernan B."/>
            <person name="McKernan K."/>
            <person name="Mendez-Lago M."/>
            <person name="Minx P."/>
            <person name="Mollenhauer M.U."/>
            <person name="Montooth K."/>
            <person name="Mount S.M."/>
            <person name="Mu X."/>
            <person name="Myers E."/>
            <person name="Negre B."/>
            <person name="Newfeld S."/>
            <person name="Nielsen R."/>
            <person name="Noor M.A."/>
            <person name="O'Grady P."/>
            <person name="Pachter L."/>
            <person name="Papaceit M."/>
            <person name="Parisi M.J."/>
            <person name="Parisi M."/>
            <person name="Parts L."/>
            <person name="Pedersen J.S."/>
            <person name="Pesole G."/>
            <person name="Phillippy A.M."/>
            <person name="Ponting C.P."/>
            <person name="Pop M."/>
            <person name="Porcelli D."/>
            <person name="Powell J.R."/>
            <person name="Prohaska S."/>
            <person name="Pruitt K."/>
            <person name="Puig M."/>
            <person name="Quesneville H."/>
            <person name="Ram K.R."/>
            <person name="Rand D."/>
            <person name="Rasmussen M.D."/>
            <person name="Reed L.K."/>
            <person name="Reenan R."/>
            <person name="Reily A."/>
            <person name="Remington K.A."/>
            <person name="Rieger T.T."/>
            <person name="Ritchie M.G."/>
            <person name="Robin C."/>
            <person name="Rogers Y.H."/>
            <person name="Rohde C."/>
            <person name="Rozas J."/>
            <person name="Rubenfield M.J."/>
            <person name="Ruiz A."/>
            <person name="Russo S."/>
            <person name="Salzberg S.L."/>
            <person name="Sanchez-Gracia A."/>
            <person name="Saranga D.J."/>
            <person name="Sato H."/>
            <person name="Schaeffer S.W."/>
            <person name="Schatz M.C."/>
            <person name="Schlenke T."/>
            <person name="Schwartz R."/>
            <person name="Segarra C."/>
            <person name="Singh R.S."/>
            <person name="Sirot L."/>
            <person name="Sirota M."/>
            <person name="Sisneros N.B."/>
            <person name="Smith C.D."/>
            <person name="Smith T.F."/>
            <person name="Spieth J."/>
            <person name="Stage D.E."/>
            <person name="Stark A."/>
            <person name="Stephan W."/>
            <person name="Strausberg R.L."/>
            <person name="Strempel S."/>
            <person name="Sturgill D."/>
            <person name="Sutton G."/>
            <person name="Sutton G.G."/>
            <person name="Tao W."/>
            <person name="Teichmann S."/>
            <person name="Tobari Y.N."/>
            <person name="Tomimura Y."/>
            <person name="Tsolas J.M."/>
            <person name="Valente V.L."/>
            <person name="Venter E."/>
            <person name="Venter J.C."/>
            <person name="Vicario S."/>
            <person name="Vieira F.G."/>
            <person name="Vilella A.J."/>
            <person name="Villasante A."/>
            <person name="Walenz B."/>
            <person name="Wang J."/>
            <person name="Wasserman M."/>
            <person name="Watts T."/>
            <person name="Wilson D."/>
            <person name="Wilson R.K."/>
            <person name="Wing R.A."/>
            <person name="Wolfner M.F."/>
            <person name="Wong A."/>
            <person name="Wong G.K."/>
            <person name="Wu C.I."/>
            <person name="Wu G."/>
            <person name="Yamamoto D."/>
            <person name="Yang H.P."/>
            <person name="Yang S.P."/>
            <person name="Yorke J.A."/>
            <person name="Yoshida K."/>
            <person name="Zdobnov E."/>
            <person name="Zhang P."/>
            <person name="Zhang Y."/>
            <person name="Zimin A.V."/>
            <person name="Baldwin J."/>
            <person name="Abdouelleil A."/>
            <person name="Abdulkadir J."/>
            <person name="Abebe A."/>
            <person name="Abera B."/>
            <person name="Abreu J."/>
            <person name="Acer S.C."/>
            <person name="Aftuck L."/>
            <person name="Alexander A."/>
            <person name="An P."/>
            <person name="Anderson E."/>
            <person name="Anderson S."/>
            <person name="Arachi H."/>
            <person name="Azer M."/>
            <person name="Bachantsang P."/>
            <person name="Barry A."/>
            <person name="Bayul T."/>
            <person name="Berlin A."/>
            <person name="Bessette D."/>
            <person name="Bloom T."/>
            <person name="Blye J."/>
            <person name="Boguslavskiy L."/>
            <person name="Bonnet C."/>
            <person name="Boukhgalter B."/>
            <person name="Bourzgui I."/>
            <person name="Brown A."/>
            <person name="Cahill P."/>
            <person name="Channer S."/>
            <person name="Cheshatsang Y."/>
            <person name="Chuda L."/>
            <person name="Citroen M."/>
            <person name="Collymore A."/>
            <person name="Cooke P."/>
            <person name="Costello M."/>
            <person name="D'Aco K."/>
            <person name="Daza R."/>
            <person name="De Haan G."/>
            <person name="DeGray S."/>
            <person name="DeMaso C."/>
            <person name="Dhargay N."/>
            <person name="Dooley K."/>
            <person name="Dooley E."/>
            <person name="Doricent M."/>
            <person name="Dorje P."/>
            <person name="Dorjee K."/>
            <person name="Dupes A."/>
            <person name="Elong R."/>
            <person name="Falk J."/>
            <person name="Farina A."/>
            <person name="Faro S."/>
            <person name="Ferguson D."/>
            <person name="Fisher S."/>
            <person name="Foley C.D."/>
            <person name="Franke A."/>
            <person name="Friedrich D."/>
            <person name="Gadbois L."/>
            <person name="Gearin G."/>
            <person name="Gearin C.R."/>
            <person name="Giannoukos G."/>
            <person name="Goode T."/>
            <person name="Graham J."/>
            <person name="Grandbois E."/>
            <person name="Grewal S."/>
            <person name="Gyaltsen K."/>
            <person name="Hafez N."/>
            <person name="Hagos B."/>
            <person name="Hall J."/>
            <person name="Henson C."/>
            <person name="Hollinger A."/>
            <person name="Honan T."/>
            <person name="Huard M.D."/>
            <person name="Hughes L."/>
            <person name="Hurhula B."/>
            <person name="Husby M.E."/>
            <person name="Kamat A."/>
            <person name="Kanga B."/>
            <person name="Kashin S."/>
            <person name="Khazanovich D."/>
            <person name="Kisner P."/>
            <person name="Lance K."/>
            <person name="Lara M."/>
            <person name="Lee W."/>
            <person name="Lennon N."/>
            <person name="Letendre F."/>
            <person name="LeVine R."/>
            <person name="Lipovsky A."/>
            <person name="Liu X."/>
            <person name="Liu J."/>
            <person name="Liu S."/>
            <person name="Lokyitsang T."/>
            <person name="Lokyitsang Y."/>
            <person name="Lubonja R."/>
            <person name="Lui A."/>
            <person name="MacDonald P."/>
            <person name="Magnisalis V."/>
            <person name="Maru K."/>
            <person name="Matthews C."/>
            <person name="McCusker W."/>
            <person name="McDonough S."/>
            <person name="Mehta T."/>
            <person name="Meldrim J."/>
            <person name="Meneus L."/>
            <person name="Mihai O."/>
            <person name="Mihalev A."/>
            <person name="Mihova T."/>
            <person name="Mittelman R."/>
            <person name="Mlenga V."/>
            <person name="Montmayeur A."/>
            <person name="Mulrain L."/>
            <person name="Navidi A."/>
            <person name="Naylor J."/>
            <person name="Negash T."/>
            <person name="Nguyen T."/>
            <person name="Nguyen N."/>
            <person name="Nicol R."/>
            <person name="Norbu C."/>
            <person name="Norbu N."/>
            <person name="Novod N."/>
            <person name="O'Neill B."/>
            <person name="Osman S."/>
            <person name="Markiewicz E."/>
            <person name="Oyono O.L."/>
            <person name="Patti C."/>
            <person name="Phunkhang P."/>
            <person name="Pierre F."/>
            <person name="Priest M."/>
            <person name="Raghuraman S."/>
            <person name="Rege F."/>
            <person name="Reyes R."/>
            <person name="Rise C."/>
            <person name="Rogov P."/>
            <person name="Ross K."/>
            <person name="Ryan E."/>
            <person name="Settipalli S."/>
            <person name="Shea T."/>
            <person name="Sherpa N."/>
            <person name="Shi L."/>
            <person name="Shih D."/>
            <person name="Sparrow T."/>
            <person name="Spaulding J."/>
            <person name="Stalker J."/>
            <person name="Stange-Thomann N."/>
            <person name="Stavropoulos S."/>
            <person name="Stone C."/>
            <person name="Strader C."/>
            <person name="Tesfaye S."/>
            <person name="Thomson T."/>
            <person name="Thoulutsang Y."/>
            <person name="Thoulutsang D."/>
            <person name="Topham K."/>
            <person name="Topping I."/>
            <person name="Tsamla T."/>
            <person name="Vassiliev H."/>
            <person name="Vo A."/>
            <person name="Wangchuk T."/>
            <person name="Wangdi T."/>
            <person name="Weiand M."/>
            <person name="Wilkinson J."/>
            <person name="Wilson A."/>
            <person name="Yadav S."/>
            <person name="Young G."/>
            <person name="Yu Q."/>
            <person name="Zembek L."/>
            <person name="Zhong D."/>
            <person name="Zimmer A."/>
            <person name="Zwirko Z."/>
            <person name="Jaffe D.B."/>
            <person name="Alvarez P."/>
            <person name="Brockman W."/>
            <person name="Butler J."/>
            <person name="Chin C."/>
            <person name="Gnerre S."/>
            <person name="Grabherr M."/>
            <person name="Kleber M."/>
            <person name="Mauceli E."/>
            <person name="MacCallum I."/>
        </authorList>
    </citation>
    <scope>NUCLEOTIDE SEQUENCE [LARGE SCALE GENOMIC DNA]</scope>
    <source>
        <strain evidence="4">Tai18E2 / Tucson 14021-0261.01</strain>
    </source>
</reference>
<proteinExistence type="inferred from homology"/>